<keyword evidence="2" id="KW-1185">Reference proteome</keyword>
<sequence length="192" mass="22158">MFLDGFVRVVTIQVKKSREARTIINSNWLTLRSEPVGRSKLPFSDKSLKSQKRDVLKFSRENEHDSSLIEDVISRITIGKQFLKEAEGSQDSSIFSTMLIPLRLTTSNLTPQSLRFCRSIKLQYAKETKEHIMNEKNNLGKKIQNLKPFDFTVNGCQVIVDFHLCLTLIDAKFFTITDFMSDIFRPKESPLH</sequence>
<dbReference type="Proteomes" id="UP001153636">
    <property type="component" value="Chromosome 3"/>
</dbReference>
<name>A0A9P0GAQ3_9CUCU</name>
<proteinExistence type="predicted"/>
<protein>
    <submittedName>
        <fullName evidence="1">Uncharacterized protein</fullName>
    </submittedName>
</protein>
<dbReference type="AlphaFoldDB" id="A0A9P0GAQ3"/>
<reference evidence="1" key="1">
    <citation type="submission" date="2022-01" db="EMBL/GenBank/DDBJ databases">
        <authorList>
            <person name="King R."/>
        </authorList>
    </citation>
    <scope>NUCLEOTIDE SEQUENCE</scope>
</reference>
<accession>A0A9P0GAQ3</accession>
<evidence type="ECO:0000313" key="2">
    <source>
        <dbReference type="Proteomes" id="UP001153636"/>
    </source>
</evidence>
<dbReference type="EMBL" id="OV651815">
    <property type="protein sequence ID" value="CAH1108589.1"/>
    <property type="molecule type" value="Genomic_DNA"/>
</dbReference>
<organism evidence="1 2">
    <name type="scientific">Psylliodes chrysocephalus</name>
    <dbReference type="NCBI Taxonomy" id="3402493"/>
    <lineage>
        <taxon>Eukaryota</taxon>
        <taxon>Metazoa</taxon>
        <taxon>Ecdysozoa</taxon>
        <taxon>Arthropoda</taxon>
        <taxon>Hexapoda</taxon>
        <taxon>Insecta</taxon>
        <taxon>Pterygota</taxon>
        <taxon>Neoptera</taxon>
        <taxon>Endopterygota</taxon>
        <taxon>Coleoptera</taxon>
        <taxon>Polyphaga</taxon>
        <taxon>Cucujiformia</taxon>
        <taxon>Chrysomeloidea</taxon>
        <taxon>Chrysomelidae</taxon>
        <taxon>Galerucinae</taxon>
        <taxon>Alticini</taxon>
        <taxon>Psylliodes</taxon>
    </lineage>
</organism>
<evidence type="ECO:0000313" key="1">
    <source>
        <dbReference type="EMBL" id="CAH1108589.1"/>
    </source>
</evidence>
<dbReference type="OrthoDB" id="6769633at2759"/>
<gene>
    <name evidence="1" type="ORF">PSYICH_LOCUS8383</name>
</gene>